<reference evidence="1" key="1">
    <citation type="submission" date="2022-12" db="EMBL/GenBank/DDBJ databases">
        <title>New Phytohabitans aurantiacus sp. RD004123 nov., an actinomycete isolated from soil.</title>
        <authorList>
            <person name="Triningsih D.W."/>
            <person name="Harunari E."/>
            <person name="Igarashi Y."/>
        </authorList>
    </citation>
    <scope>NUCLEOTIDE SEQUENCE</scope>
    <source>
        <strain evidence="1">RD004123</strain>
    </source>
</reference>
<evidence type="ECO:0008006" key="3">
    <source>
        <dbReference type="Google" id="ProtNLM"/>
    </source>
</evidence>
<organism evidence="1 2">
    <name type="scientific">Phytohabitans aurantiacus</name>
    <dbReference type="NCBI Taxonomy" id="3016789"/>
    <lineage>
        <taxon>Bacteria</taxon>
        <taxon>Bacillati</taxon>
        <taxon>Actinomycetota</taxon>
        <taxon>Actinomycetes</taxon>
        <taxon>Micromonosporales</taxon>
        <taxon>Micromonosporaceae</taxon>
    </lineage>
</organism>
<protein>
    <recommendedName>
        <fullName evidence="3">Peptidase C39-like domain-containing protein</fullName>
    </recommendedName>
</protein>
<keyword evidence="2" id="KW-1185">Reference proteome</keyword>
<dbReference type="EMBL" id="BSDI01000005">
    <property type="protein sequence ID" value="GLH96057.1"/>
    <property type="molecule type" value="Genomic_DNA"/>
</dbReference>
<name>A0ABQ5QQA4_9ACTN</name>
<accession>A0ABQ5QQA4</accession>
<evidence type="ECO:0000313" key="1">
    <source>
        <dbReference type="EMBL" id="GLH96057.1"/>
    </source>
</evidence>
<evidence type="ECO:0000313" key="2">
    <source>
        <dbReference type="Proteomes" id="UP001144280"/>
    </source>
</evidence>
<comment type="caution">
    <text evidence="1">The sequence shown here is derived from an EMBL/GenBank/DDBJ whole genome shotgun (WGS) entry which is preliminary data.</text>
</comment>
<dbReference type="RefSeq" id="WP_281893184.1">
    <property type="nucleotide sequence ID" value="NZ_BSDI01000005.1"/>
</dbReference>
<gene>
    <name evidence="1" type="ORF">Pa4123_13300</name>
</gene>
<dbReference type="Proteomes" id="UP001144280">
    <property type="component" value="Unassembled WGS sequence"/>
</dbReference>
<sequence length="314" mass="33564">MLAYPYIGSGPYCYANSLAMALGPAAPSPSTIEVLTGSPFGFHLYAGVLPLFDPYGWDDRGIDDAIALLGWVCRRQSADDDVQALAMLRDAVKEASPVLAGPLEMGLLRHLPGMTGPIEADHFVAVLEVDDTRIRFHDPHGCPYATLPTREFLTAWRADTIAYAATRYTMRSDFRRVRDVTTEAALHAALPGAVAWLRGRDDLAMPPGTIGGAAAVDRLAGMVAGGLDSRTRDHLAHFAIRVGARRLTDAATALAGLGHGRAAAVATRQARLVGSLQYDVVSGRTSAAAETLRRLAPTYEELATALSSQRRASR</sequence>
<proteinExistence type="predicted"/>